<feature type="compositionally biased region" description="Low complexity" evidence="7">
    <location>
        <begin position="275"/>
        <end position="292"/>
    </location>
</feature>
<dbReference type="EC" id="2.7.13.3" evidence="2"/>
<evidence type="ECO:0000256" key="5">
    <source>
        <dbReference type="ARBA" id="ARBA00022777"/>
    </source>
</evidence>
<reference evidence="8 9" key="1">
    <citation type="submission" date="2021-12" db="EMBL/GenBank/DDBJ databases">
        <title>Discovery of the Pendulisporaceae a myxobacterial family with distinct sporulation behavior and unique specialized metabolism.</title>
        <authorList>
            <person name="Garcia R."/>
            <person name="Popoff A."/>
            <person name="Bader C.D."/>
            <person name="Loehr J."/>
            <person name="Walesch S."/>
            <person name="Walt C."/>
            <person name="Boldt J."/>
            <person name="Bunk B."/>
            <person name="Haeckl F.J.F.P.J."/>
            <person name="Gunesch A.P."/>
            <person name="Birkelbach J."/>
            <person name="Nuebel U."/>
            <person name="Pietschmann T."/>
            <person name="Bach T."/>
            <person name="Mueller R."/>
        </authorList>
    </citation>
    <scope>NUCLEOTIDE SEQUENCE [LARGE SCALE GENOMIC DNA]</scope>
    <source>
        <strain evidence="8 9">MSr11954</strain>
    </source>
</reference>
<keyword evidence="5" id="KW-0418">Kinase</keyword>
<dbReference type="RefSeq" id="WP_394821056.1">
    <property type="nucleotide sequence ID" value="NZ_CP089984.1"/>
</dbReference>
<feature type="region of interest" description="Disordered" evidence="7">
    <location>
        <begin position="374"/>
        <end position="398"/>
    </location>
</feature>
<keyword evidence="4" id="KW-0808">Transferase</keyword>
<feature type="coiled-coil region" evidence="6">
    <location>
        <begin position="195"/>
        <end position="222"/>
    </location>
</feature>
<evidence type="ECO:0000256" key="2">
    <source>
        <dbReference type="ARBA" id="ARBA00012438"/>
    </source>
</evidence>
<evidence type="ECO:0000256" key="1">
    <source>
        <dbReference type="ARBA" id="ARBA00000085"/>
    </source>
</evidence>
<dbReference type="Gene3D" id="3.30.565.10">
    <property type="entry name" value="Histidine kinase-like ATPase, C-terminal domain"/>
    <property type="match status" value="1"/>
</dbReference>
<proteinExistence type="predicted"/>
<feature type="region of interest" description="Disordered" evidence="7">
    <location>
        <begin position="37"/>
        <end position="56"/>
    </location>
</feature>
<evidence type="ECO:0000313" key="8">
    <source>
        <dbReference type="EMBL" id="WXB11436.1"/>
    </source>
</evidence>
<feature type="region of interest" description="Disordered" evidence="7">
    <location>
        <begin position="275"/>
        <end position="304"/>
    </location>
</feature>
<keyword evidence="3" id="KW-0597">Phosphoprotein</keyword>
<evidence type="ECO:0000256" key="6">
    <source>
        <dbReference type="SAM" id="Coils"/>
    </source>
</evidence>
<evidence type="ECO:0000313" key="9">
    <source>
        <dbReference type="Proteomes" id="UP001370348"/>
    </source>
</evidence>
<keyword evidence="6" id="KW-0175">Coiled coil</keyword>
<dbReference type="SUPFAM" id="SSF55874">
    <property type="entry name" value="ATPase domain of HSP90 chaperone/DNA topoisomerase II/histidine kinase"/>
    <property type="match status" value="1"/>
</dbReference>
<dbReference type="InterPro" id="IPR036890">
    <property type="entry name" value="HATPase_C_sf"/>
</dbReference>
<sequence length="514" mass="54609">MSKARLTRQELGWLLTQEAVGAAERLRVGVQVLKTNVPPPMADPGAPGSSSSHEPATLDATLNALDDAMKMLSSLHARPMGVRGRRGRIDLAALIWEVAPDARVSIEPGSGTEVFADEGEIRRMLHVLVGQGTGAGSAITIRREEDDVRVAVVLGPDSSVTADTERAWMSRMAIRYGGRYELEGGAEVLSLPADGVSERNEREALRKELDEARKQGEAYARELAQVYTHEAVVTAPSTVPPPHASHPAAERLAALSKFSAGVAAELRSILSPAARQLPVRQPRPSSPSVGQSSPPPLSLGESPEERWEMVRRALARAQDFVGALAHLGELDPEEPQVDVDLVETVRTVVAGLAGRADRYGVVLQVNARVEGVLPPASRERGRDDSDRAPLSERGRGEEIPVRTAPRALAVLVRELVGQAIASSPRGATVSISMRGDGDEPGAARLTVDDAGTPLPASARRALVGLDIEPGTHGRGTSVPLYVANEVANWLGLSMELADAEAGGLRVVVTFARTR</sequence>
<protein>
    <recommendedName>
        <fullName evidence="2">histidine kinase</fullName>
        <ecNumber evidence="2">2.7.13.3</ecNumber>
    </recommendedName>
</protein>
<dbReference type="EMBL" id="CP089984">
    <property type="protein sequence ID" value="WXB11436.1"/>
    <property type="molecule type" value="Genomic_DNA"/>
</dbReference>
<dbReference type="InterPro" id="IPR050428">
    <property type="entry name" value="TCS_sensor_his_kinase"/>
</dbReference>
<keyword evidence="9" id="KW-1185">Reference proteome</keyword>
<organism evidence="8 9">
    <name type="scientific">Pendulispora albinea</name>
    <dbReference type="NCBI Taxonomy" id="2741071"/>
    <lineage>
        <taxon>Bacteria</taxon>
        <taxon>Pseudomonadati</taxon>
        <taxon>Myxococcota</taxon>
        <taxon>Myxococcia</taxon>
        <taxon>Myxococcales</taxon>
        <taxon>Sorangiineae</taxon>
        <taxon>Pendulisporaceae</taxon>
        <taxon>Pendulispora</taxon>
    </lineage>
</organism>
<accession>A0ABZ2LKH0</accession>
<evidence type="ECO:0000256" key="4">
    <source>
        <dbReference type="ARBA" id="ARBA00022679"/>
    </source>
</evidence>
<dbReference type="Proteomes" id="UP001370348">
    <property type="component" value="Chromosome"/>
</dbReference>
<evidence type="ECO:0000256" key="3">
    <source>
        <dbReference type="ARBA" id="ARBA00022553"/>
    </source>
</evidence>
<evidence type="ECO:0000256" key="7">
    <source>
        <dbReference type="SAM" id="MobiDB-lite"/>
    </source>
</evidence>
<comment type="catalytic activity">
    <reaction evidence="1">
        <text>ATP + protein L-histidine = ADP + protein N-phospho-L-histidine.</text>
        <dbReference type="EC" id="2.7.13.3"/>
    </reaction>
</comment>
<name>A0ABZ2LKH0_9BACT</name>
<gene>
    <name evidence="8" type="ORF">LZC94_26670</name>
</gene>
<dbReference type="PANTHER" id="PTHR45436:SF5">
    <property type="entry name" value="SENSOR HISTIDINE KINASE TRCS"/>
    <property type="match status" value="1"/>
</dbReference>
<feature type="compositionally biased region" description="Basic and acidic residues" evidence="7">
    <location>
        <begin position="377"/>
        <end position="398"/>
    </location>
</feature>
<dbReference type="PANTHER" id="PTHR45436">
    <property type="entry name" value="SENSOR HISTIDINE KINASE YKOH"/>
    <property type="match status" value="1"/>
</dbReference>